<evidence type="ECO:0000313" key="4">
    <source>
        <dbReference type="Proteomes" id="UP000253436"/>
    </source>
</evidence>
<feature type="chain" id="PRO_5016662566" evidence="1">
    <location>
        <begin position="22"/>
        <end position="443"/>
    </location>
</feature>
<dbReference type="EMBL" id="QPJO01000003">
    <property type="protein sequence ID" value="RCW91572.1"/>
    <property type="molecule type" value="Genomic_DNA"/>
</dbReference>
<dbReference type="InterPro" id="IPR036938">
    <property type="entry name" value="PAP2/HPO_sf"/>
</dbReference>
<accession>A0A368ZE93</accession>
<organism evidence="3 4">
    <name type="scientific">Winogradskyella arenosi</name>
    <dbReference type="NCBI Taxonomy" id="533325"/>
    <lineage>
        <taxon>Bacteria</taxon>
        <taxon>Pseudomonadati</taxon>
        <taxon>Bacteroidota</taxon>
        <taxon>Flavobacteriia</taxon>
        <taxon>Flavobacteriales</taxon>
        <taxon>Flavobacteriaceae</taxon>
        <taxon>Winogradskyella</taxon>
    </lineage>
</organism>
<proteinExistence type="predicted"/>
<keyword evidence="1" id="KW-0732">Signal</keyword>
<dbReference type="InterPro" id="IPR000326">
    <property type="entry name" value="PAP2/HPO"/>
</dbReference>
<feature type="signal peptide" evidence="1">
    <location>
        <begin position="1"/>
        <end position="21"/>
    </location>
</feature>
<dbReference type="Proteomes" id="UP000253436">
    <property type="component" value="Unassembled WGS sequence"/>
</dbReference>
<sequence>MKQFYFSLSLLIVVLFSSCNTENPTIEISSEDYHHAVDKLTQIMVHDIFSPPVASRIYTYSNIAAYETLNQESSNYHSLSDQLNNLSVINPTKTNDKVNLKLASLIAYLDVAKDLVFSKEAITTYRDSLYQHWNTLNPDELEAAQTYGTTISQQVTTWMQKDQYAETRTMPNYNIYSDDPSRWQPTPPSYTTGIEPHWSKIRPFVLDSAAQFKPQRHPEFSLEKDSPFYKEVMEVYTVNREMSQKGDESPEVLIAKFWDCNPFVSVNKGHFMFAVKKITPGAHWVGICKIACRQTKTDFEKTVYAYTKISLGIADAFISCWDEKYRSNLVRPETLINAYIDKSWAPVLQTPPFPEYTSGHSVVSGASSEILTSIFGEDFYFEDLTEVQYGLPIRPFNSFRAAAQEAALSRLYGGIHYRSAIDIGLDQGIKVGTLVNTKVKFLK</sequence>
<comment type="caution">
    <text evidence="3">The sequence shown here is derived from an EMBL/GenBank/DDBJ whole genome shotgun (WGS) entry which is preliminary data.</text>
</comment>
<dbReference type="AlphaFoldDB" id="A0A368ZE93"/>
<dbReference type="Gene3D" id="1.10.606.20">
    <property type="match status" value="1"/>
</dbReference>
<dbReference type="RefSeq" id="WP_114310073.1">
    <property type="nucleotide sequence ID" value="NZ_QPJO01000003.1"/>
</dbReference>
<dbReference type="CDD" id="cd03398">
    <property type="entry name" value="PAP2_haloperoxidase"/>
    <property type="match status" value="1"/>
</dbReference>
<keyword evidence="4" id="KW-1185">Reference proteome</keyword>
<gene>
    <name evidence="3" type="ORF">DFQ08_103402</name>
</gene>
<dbReference type="PROSITE" id="PS51257">
    <property type="entry name" value="PROKAR_LIPOPROTEIN"/>
    <property type="match status" value="1"/>
</dbReference>
<evidence type="ECO:0000259" key="2">
    <source>
        <dbReference type="Pfam" id="PF01569"/>
    </source>
</evidence>
<dbReference type="PANTHER" id="PTHR34599">
    <property type="entry name" value="PEROXIDASE-RELATED"/>
    <property type="match status" value="1"/>
</dbReference>
<reference evidence="3 4" key="1">
    <citation type="submission" date="2018-07" db="EMBL/GenBank/DDBJ databases">
        <title>Genomic Encyclopedia of Type Strains, Phase III (KMG-III): the genomes of soil and plant-associated and newly described type strains.</title>
        <authorList>
            <person name="Whitman W."/>
        </authorList>
    </citation>
    <scope>NUCLEOTIDE SEQUENCE [LARGE SCALE GENOMIC DNA]</scope>
    <source>
        <strain evidence="3 4">CECT 7958</strain>
    </source>
</reference>
<evidence type="ECO:0000313" key="3">
    <source>
        <dbReference type="EMBL" id="RCW91572.1"/>
    </source>
</evidence>
<dbReference type="OrthoDB" id="9780455at2"/>
<protein>
    <submittedName>
        <fullName evidence="3">PAP2 superfamily protein</fullName>
    </submittedName>
</protein>
<dbReference type="SUPFAM" id="SSF48317">
    <property type="entry name" value="Acid phosphatase/Vanadium-dependent haloperoxidase"/>
    <property type="match status" value="1"/>
</dbReference>
<name>A0A368ZE93_9FLAO</name>
<evidence type="ECO:0000256" key="1">
    <source>
        <dbReference type="SAM" id="SignalP"/>
    </source>
</evidence>
<dbReference type="InterPro" id="IPR052559">
    <property type="entry name" value="V-haloperoxidase"/>
</dbReference>
<dbReference type="Pfam" id="PF01569">
    <property type="entry name" value="PAP2"/>
    <property type="match status" value="1"/>
</dbReference>
<dbReference type="PANTHER" id="PTHR34599:SF1">
    <property type="entry name" value="PHOSPHATIDIC ACID PHOSPHATASE TYPE 2_HALOPEROXIDASE DOMAIN-CONTAINING PROTEIN"/>
    <property type="match status" value="1"/>
</dbReference>
<feature type="domain" description="Phosphatidic acid phosphatase type 2/haloperoxidase" evidence="2">
    <location>
        <begin position="318"/>
        <end position="436"/>
    </location>
</feature>